<protein>
    <submittedName>
        <fullName evidence="1">Uncharacterized protein</fullName>
    </submittedName>
</protein>
<dbReference type="EMBL" id="WQMT02000002">
    <property type="protein sequence ID" value="KAG9226458.1"/>
    <property type="molecule type" value="Genomic_DNA"/>
</dbReference>
<reference evidence="1 2" key="1">
    <citation type="journal article" date="2021" name="Appl. Environ. Microbiol.">
        <title>Genetic linkage and physical mapping for an oyster mushroom Pleurotus cornucopiae and QTL analysis for the trait cap color.</title>
        <authorList>
            <person name="Zhang Y."/>
            <person name="Gao W."/>
            <person name="Sonnenberg A."/>
            <person name="Chen Q."/>
            <person name="Zhang J."/>
            <person name="Huang C."/>
        </authorList>
    </citation>
    <scope>NUCLEOTIDE SEQUENCE [LARGE SCALE GENOMIC DNA]</scope>
    <source>
        <strain evidence="1">CCMSSC00406</strain>
    </source>
</reference>
<sequence length="2129" mass="231689">MATVVLGSQWGDEGKGKLVDILSAEFDICARCAGGNNAGHTIVVPINGEKKSFAFHLLPSGLVNPGCTGIVGSGVVIHIPSFFKELDDLQAQGLDCSNRLFVSDRATLVFDFHQIVDGLKEVELGGSSIGTTKKGIGPAYSGKASRSGLRVHHLFDHETFATKFRKLVEGRFKRYGHFEYDTEGEILRYKALAERLKPFVVDSLVYIHKAIGSGKQVLVEGANALMLDIDFGTYPFVTSSSTGIGGVCTGLGIPPKLIKKTIGVMKAYTTRVGGGPFPTEQLNEIGVHLQEVGREYGTTTGRRRRCGWLDLVVMKHSYMINGYDALNLTKLDVLDDLAEIKIGVKYLVDGEELPGFPADLDTLAKVEVIYETLPGWKADISSARTYEELPENCRAYIEFMENFVGVPIEWIGVVMTKRLKLPSLWDEMFSRSLSLHLHPVPTMAAQTDVTTVNGNTDSLKANGKQIKSKNQLRRLKAKQKKATQQPGDDTADVKPAVKKEESETASQNIEYVSEQLDVSNAALEAFSDVFARFQLPSEESSGKDSEPTKGEIIYSDDDMASEADSETAKKPLSKKKKRKMARLTVAELKQLVKKPEVVEWTDVTAADPRLLLHLKSYRNTVPIPIHWSAKRDYLQGKRGIEKPPFQLPSYIADTGIATMRDAVKEKEANMSLKAKTRERVQPKMGKVDIDYQKLHDAFFKFQTKPPVTGFGEMYYEGKEFETSLKEKRPGDLSPELVEALSIPPLAPPPWLISMQRFGPPPSYPTLRIPGLNAPIPEGAQWGFHPGGWGKPPLDEYNRPLYGDVFGVLPKATDSGMGEPVDKNPWGELEPEEEEEEEESEEEEEEEEAAEPALVDGLQTPSGMETPSGMASVVSTVAGGLETPDFLELRKNSARSAPEATESGPRSLYQVVPEKQTSIRGLMGSERGYDVSGVSGAPIPVLGDDRGTKRKANGIDVSIDASELEGLSEEELRRKYEQHSKGSAGLPNREDFSDMVAKEMAKKKQKMDRDRERDGKKGKEFNRFDCAINLCERPPYDVAVMHHRLRSTTTFTCSSTRRRQTPAVPMSQVKLTLQAPPNVDFVQGYPGIPPGPGRRQATVEGALEVRTPQGVKAKWITIELRKVETLPGGGVANTFYDPVPGPIKLWEASQDSDYELLRSRDFAFTIRIPESIPPTLNLDDRGSGIKYELVGSICVKGSKGFLRRRKEVISSTTTPIMMSKHELHSTWPVYCQPEVRQVSAEGMMMTVSRDRTCFGPNCAITAMVVLKSERIGSIILRGFEMQLVETMALTTAHTATKRALTQTHETVRAECKLPVNVSLYGGEQRQVELRCIVPPHHASSTVNSARHIDITYNLNIKAFISTGQQIALKLPVVVSTWPQEYSAEAVKLIGPAPGLSLIPVSNIPLDPHPNVLQAPNTYSGRPTPNQQTEMSIGRPGLAATFGPISTQASSNFSSALRPIDEFGRTGPLITTIETQSMKPGRVNQPMDASRSSMYQGDDFSGPSNAGAQANNISGPGTGRRPQSARSGQNANRLTITNAMPSEIPDGDDNAHHQRNNSAGGSDPTTKKPNRAWPTAEEEKQRLYEQARAQVERTQGGVARVNTPPLRTVSPPQSDTIPETPPSHATPSRGNKWLTAEEEKLRLFNEAQAAVQLTQYGGYSPPPAPAPQPRNVPTIDTPQAASPAARMYMEAMSSRNKSSNVPPPNQQSSSSSAPSKSPPPAKASVPKMGPQYMSAVEEKAAMRRFQEAKDAVDRTQRSLASSPASHSAALSTEGPAPDPIAYESLYPANSGNPPSQPTGDDLPPPFEASVSSPKISEKERLRRNYEAQDNAARAAQRNGSQRGQRQNGVKANASPPPAAVAPPRSDSPPPFNATQDPISQAISEKERIRRHYEQQDALAAAHSAAHAPPYVDVSSSSQSRPTPTPPPRTGSISSSARARPPPVPPTAAASSIVPTNSRPLTAAEEKALLRAKYEAEEAKPSSLRSDSPQSQYSRPGSTSPNHLSYAPMSPPTTRATPPPMPTQNQVAPPPLMPRPPAEYIQETQEEDARVSRIAVNGMLPLLDHPPSKMTSSLPPFSSTPAPRANGVNGVGGASGNIMIDTRPFTPFSSSFENAIKLPGPPPPLPSEPAGE</sequence>
<name>A0ACB7J9B9_PLECO</name>
<evidence type="ECO:0000313" key="1">
    <source>
        <dbReference type="EMBL" id="KAG9226458.1"/>
    </source>
</evidence>
<keyword evidence="2" id="KW-1185">Reference proteome</keyword>
<organism evidence="1 2">
    <name type="scientific">Pleurotus cornucopiae</name>
    <name type="common">Cornucopia mushroom</name>
    <dbReference type="NCBI Taxonomy" id="5321"/>
    <lineage>
        <taxon>Eukaryota</taxon>
        <taxon>Fungi</taxon>
        <taxon>Dikarya</taxon>
        <taxon>Basidiomycota</taxon>
        <taxon>Agaricomycotina</taxon>
        <taxon>Agaricomycetes</taxon>
        <taxon>Agaricomycetidae</taxon>
        <taxon>Agaricales</taxon>
        <taxon>Pleurotineae</taxon>
        <taxon>Pleurotaceae</taxon>
        <taxon>Pleurotus</taxon>
    </lineage>
</organism>
<proteinExistence type="predicted"/>
<accession>A0ACB7J9B9</accession>
<comment type="caution">
    <text evidence="1">The sequence shown here is derived from an EMBL/GenBank/DDBJ whole genome shotgun (WGS) entry which is preliminary data.</text>
</comment>
<dbReference type="Proteomes" id="UP000824881">
    <property type="component" value="Unassembled WGS sequence"/>
</dbReference>
<evidence type="ECO:0000313" key="2">
    <source>
        <dbReference type="Proteomes" id="UP000824881"/>
    </source>
</evidence>
<gene>
    <name evidence="1" type="ORF">CCMSSC00406_0003337</name>
</gene>